<sequence>MTTIEINLLPWREEVRARRSKRFATAIVLSALVGLGGGYAMTWHYDQRLSAQQERNHFVEVEAQKLDAAIREISELEQVRQTMEAQVRVFTELQTGRAQTVHVVNDLVTSLVDGVYYTQLNRQGDVLRMAGVAENNRQVSDQLRSLDAAISLSRPVLSEVEAADDEMRHFNLSVNQHMPDTDRVEGATVTEAP</sequence>
<keyword evidence="2" id="KW-1133">Transmembrane helix</keyword>
<gene>
    <name evidence="3" type="ORF">FEI13_14870</name>
</gene>
<dbReference type="Pfam" id="PF05137">
    <property type="entry name" value="PilN"/>
    <property type="match status" value="1"/>
</dbReference>
<dbReference type="GO" id="GO:0043683">
    <property type="term" value="P:type IV pilus assembly"/>
    <property type="evidence" value="ECO:0007669"/>
    <property type="project" value="TreeGrafter"/>
</dbReference>
<dbReference type="InterPro" id="IPR007813">
    <property type="entry name" value="PilN"/>
</dbReference>
<keyword evidence="2" id="KW-0472">Membrane</keyword>
<dbReference type="PANTHER" id="PTHR40278:SF2">
    <property type="entry name" value="TYPE IV PILUS INNER MEMBRANE COMPONENT PILN"/>
    <property type="match status" value="1"/>
</dbReference>
<dbReference type="InterPro" id="IPR052534">
    <property type="entry name" value="Extracell_DNA_Util/SecSys_Comp"/>
</dbReference>
<comment type="caution">
    <text evidence="3">The sequence shown here is derived from an EMBL/GenBank/DDBJ whole genome shotgun (WGS) entry which is preliminary data.</text>
</comment>
<evidence type="ECO:0000313" key="4">
    <source>
        <dbReference type="Proteomes" id="UP000306973"/>
    </source>
</evidence>
<dbReference type="PANTHER" id="PTHR40278">
    <property type="entry name" value="DNA UTILIZATION PROTEIN HOFN"/>
    <property type="match status" value="1"/>
</dbReference>
<evidence type="ECO:0000256" key="1">
    <source>
        <dbReference type="SAM" id="Coils"/>
    </source>
</evidence>
<feature type="coiled-coil region" evidence="1">
    <location>
        <begin position="59"/>
        <end position="86"/>
    </location>
</feature>
<protein>
    <submittedName>
        <fullName evidence="3">Fimbrial assembly protein</fullName>
    </submittedName>
</protein>
<evidence type="ECO:0000256" key="2">
    <source>
        <dbReference type="SAM" id="Phobius"/>
    </source>
</evidence>
<keyword evidence="2" id="KW-0812">Transmembrane</keyword>
<keyword evidence="4" id="KW-1185">Reference proteome</keyword>
<dbReference type="GO" id="GO:0043107">
    <property type="term" value="P:type IV pilus-dependent motility"/>
    <property type="evidence" value="ECO:0007669"/>
    <property type="project" value="TreeGrafter"/>
</dbReference>
<organism evidence="3 4">
    <name type="scientific">Halomonas urmiana</name>
    <dbReference type="NCBI Taxonomy" id="490901"/>
    <lineage>
        <taxon>Bacteria</taxon>
        <taxon>Pseudomonadati</taxon>
        <taxon>Pseudomonadota</taxon>
        <taxon>Gammaproteobacteria</taxon>
        <taxon>Oceanospirillales</taxon>
        <taxon>Halomonadaceae</taxon>
        <taxon>Halomonas</taxon>
    </lineage>
</organism>
<proteinExistence type="predicted"/>
<keyword evidence="1" id="KW-0175">Coiled coil</keyword>
<dbReference type="Proteomes" id="UP000306973">
    <property type="component" value="Unassembled WGS sequence"/>
</dbReference>
<dbReference type="EMBL" id="VBUI01000024">
    <property type="protein sequence ID" value="TLF47658.1"/>
    <property type="molecule type" value="Genomic_DNA"/>
</dbReference>
<name>A0A5R8MDG8_9GAMM</name>
<dbReference type="RefSeq" id="WP_138182308.1">
    <property type="nucleotide sequence ID" value="NZ_VBUI01000024.1"/>
</dbReference>
<dbReference type="OrthoDB" id="5296173at2"/>
<dbReference type="AlphaFoldDB" id="A0A5R8MDG8"/>
<feature type="transmembrane region" description="Helical" evidence="2">
    <location>
        <begin position="23"/>
        <end position="45"/>
    </location>
</feature>
<evidence type="ECO:0000313" key="3">
    <source>
        <dbReference type="EMBL" id="TLF47658.1"/>
    </source>
</evidence>
<reference evidence="3 4" key="1">
    <citation type="journal article" date="2007" name="Int. J. Syst. Evol. Microbiol.">
        <title>Halomonas saccharevitans sp. nov., Halomonas arcis sp. nov. and Halomonas subterranea sp. nov., halophilic bacteria isolated from hypersaline environments of China.</title>
        <authorList>
            <person name="Xu X.W."/>
            <person name="Wu Y.H."/>
            <person name="Zhou Z."/>
            <person name="Wang C.S."/>
            <person name="Zhou Y.G."/>
            <person name="Zhang H.B."/>
            <person name="Wang Y."/>
            <person name="Wu M."/>
        </authorList>
    </citation>
    <scope>NUCLEOTIDE SEQUENCE [LARGE SCALE GENOMIC DNA]</scope>
    <source>
        <strain evidence="3 4">TBZ3</strain>
    </source>
</reference>
<accession>A0A5R8MDG8</accession>